<dbReference type="Proteomes" id="UP000256310">
    <property type="component" value="Unassembled WGS sequence"/>
</dbReference>
<comment type="caution">
    <text evidence="2">The sequence shown here is derived from an EMBL/GenBank/DDBJ whole genome shotgun (WGS) entry which is preliminary data.</text>
</comment>
<name>A0A3D9FGU1_9SPHN</name>
<sequence>MARLISSICGIAALALAALALPAGSQAQDAPRMERVPDRTASEGIGPFGRMLIRGATLIDGSGAPPEGPVDILVAGNRIEAIYRGDARARSPRSVDHVIEADGMYVMPGFVDVHGHNGDPRKAPNASYGYRLWLAHGVTTVRGVPIYSGPNNMAISDRARSRANGIVAPRIFAYAVFGDEWSGGAVDNPTQARAWVRWAAGRGYDGVKFFNQVPPAVLEAALDEAEAQGLGTVAHLGQRGVAEVNARRAVELGLAGLTHFYGHFESLLREGAVVRYPSDYNYLDEQSRFSEIARLAEQSVEPGSEAWDAYLDTLLENDVTMSPTFNIYSASRDVMRARTAEWHDRYTLPSLWDFYQPSLTNHGSYYHDWSTGDEVAWRNFYHLWMRLTRDYLDRGGRVTAGSDPGYIYQTWGFAYIGELEMLQEAGLTPLEVIQAATINGAREIYAPRGEEPPFGIVRPGMLADLVIVPANPLENLKILYGTGHLRLNRETNQLERIGGVRWTIKDGIVYDAPALLESVAAMVEAQRAERAATP</sequence>
<dbReference type="AlphaFoldDB" id="A0A3D9FGU1"/>
<dbReference type="PANTHER" id="PTHR43135">
    <property type="entry name" value="ALPHA-D-RIBOSE 1-METHYLPHOSPHONATE 5-TRIPHOSPHATE DIPHOSPHATASE"/>
    <property type="match status" value="1"/>
</dbReference>
<reference evidence="2 3" key="1">
    <citation type="submission" date="2018-07" db="EMBL/GenBank/DDBJ databases">
        <title>Genomic Encyclopedia of Type Strains, Phase IV (KMG-IV): sequencing the most valuable type-strain genomes for metagenomic binning, comparative biology and taxonomic classification.</title>
        <authorList>
            <person name="Goeker M."/>
        </authorList>
    </citation>
    <scope>NUCLEOTIDE SEQUENCE [LARGE SCALE GENOMIC DNA]</scope>
    <source>
        <strain evidence="2 3">DSM 26725</strain>
    </source>
</reference>
<keyword evidence="1" id="KW-0732">Signal</keyword>
<feature type="signal peptide" evidence="1">
    <location>
        <begin position="1"/>
        <end position="27"/>
    </location>
</feature>
<dbReference type="PANTHER" id="PTHR43135:SF3">
    <property type="entry name" value="ALPHA-D-RIBOSE 1-METHYLPHOSPHONATE 5-TRIPHOSPHATE DIPHOSPHATASE"/>
    <property type="match status" value="1"/>
</dbReference>
<proteinExistence type="predicted"/>
<dbReference type="OrthoDB" id="9766983at2"/>
<evidence type="ECO:0000313" key="2">
    <source>
        <dbReference type="EMBL" id="RED16858.1"/>
    </source>
</evidence>
<evidence type="ECO:0000256" key="1">
    <source>
        <dbReference type="SAM" id="SignalP"/>
    </source>
</evidence>
<dbReference type="GO" id="GO:0016810">
    <property type="term" value="F:hydrolase activity, acting on carbon-nitrogen (but not peptide) bonds"/>
    <property type="evidence" value="ECO:0007669"/>
    <property type="project" value="InterPro"/>
</dbReference>
<dbReference type="Gene3D" id="1.20.58.520">
    <property type="entry name" value="Amidohydrolase"/>
    <property type="match status" value="1"/>
</dbReference>
<dbReference type="Gene3D" id="3.40.50.10910">
    <property type="entry name" value="Amidohydrolase"/>
    <property type="match status" value="1"/>
</dbReference>
<dbReference type="InterPro" id="IPR032466">
    <property type="entry name" value="Metal_Hydrolase"/>
</dbReference>
<dbReference type="SUPFAM" id="SSF51338">
    <property type="entry name" value="Composite domain of metallo-dependent hydrolases"/>
    <property type="match status" value="1"/>
</dbReference>
<dbReference type="EMBL" id="QRDP01000004">
    <property type="protein sequence ID" value="RED16858.1"/>
    <property type="molecule type" value="Genomic_DNA"/>
</dbReference>
<dbReference type="InterPro" id="IPR051781">
    <property type="entry name" value="Metallo-dep_Hydrolase"/>
</dbReference>
<accession>A0A3D9FGU1</accession>
<dbReference type="Gene3D" id="2.30.40.10">
    <property type="entry name" value="Urease, subunit C, domain 1"/>
    <property type="match status" value="2"/>
</dbReference>
<dbReference type="InterPro" id="IPR011059">
    <property type="entry name" value="Metal-dep_hydrolase_composite"/>
</dbReference>
<organism evidence="2 3">
    <name type="scientific">Parasphingopyxis lamellibrachiae</name>
    <dbReference type="NCBI Taxonomy" id="680125"/>
    <lineage>
        <taxon>Bacteria</taxon>
        <taxon>Pseudomonadati</taxon>
        <taxon>Pseudomonadota</taxon>
        <taxon>Alphaproteobacteria</taxon>
        <taxon>Sphingomonadales</taxon>
        <taxon>Sphingomonadaceae</taxon>
        <taxon>Parasphingopyxis</taxon>
    </lineage>
</organism>
<feature type="chain" id="PRO_5017831386" description="Amidohydrolase family protein" evidence="1">
    <location>
        <begin position="28"/>
        <end position="534"/>
    </location>
</feature>
<evidence type="ECO:0008006" key="4">
    <source>
        <dbReference type="Google" id="ProtNLM"/>
    </source>
</evidence>
<dbReference type="Gene3D" id="3.30.110.90">
    <property type="entry name" value="Amidohydrolase"/>
    <property type="match status" value="1"/>
</dbReference>
<dbReference type="SUPFAM" id="SSF51556">
    <property type="entry name" value="Metallo-dependent hydrolases"/>
    <property type="match status" value="1"/>
</dbReference>
<evidence type="ECO:0000313" key="3">
    <source>
        <dbReference type="Proteomes" id="UP000256310"/>
    </source>
</evidence>
<gene>
    <name evidence="2" type="ORF">DFR46_1890</name>
</gene>
<keyword evidence="3" id="KW-1185">Reference proteome</keyword>
<protein>
    <recommendedName>
        <fullName evidence="4">Amidohydrolase family protein</fullName>
    </recommendedName>
</protein>
<dbReference type="RefSeq" id="WP_116236216.1">
    <property type="nucleotide sequence ID" value="NZ_QRDP01000004.1"/>
</dbReference>
<dbReference type="Gene3D" id="3.20.20.140">
    <property type="entry name" value="Metal-dependent hydrolases"/>
    <property type="match status" value="1"/>
</dbReference>